<keyword evidence="3" id="KW-1185">Reference proteome</keyword>
<dbReference type="InterPro" id="IPR003959">
    <property type="entry name" value="ATPase_AAA_core"/>
</dbReference>
<dbReference type="EMBL" id="MPIN01000005">
    <property type="protein sequence ID" value="OJH38605.1"/>
    <property type="molecule type" value="Genomic_DNA"/>
</dbReference>
<organism evidence="2 3">
    <name type="scientific">Cystobacter ferrugineus</name>
    <dbReference type="NCBI Taxonomy" id="83449"/>
    <lineage>
        <taxon>Bacteria</taxon>
        <taxon>Pseudomonadati</taxon>
        <taxon>Myxococcota</taxon>
        <taxon>Myxococcia</taxon>
        <taxon>Myxococcales</taxon>
        <taxon>Cystobacterineae</taxon>
        <taxon>Archangiaceae</taxon>
        <taxon>Cystobacter</taxon>
    </lineage>
</organism>
<dbReference type="PANTHER" id="PTHR32182:SF25">
    <property type="entry name" value="SLR1056 PROTEIN"/>
    <property type="match status" value="1"/>
</dbReference>
<reference evidence="2 3" key="2">
    <citation type="submission" date="2016-12" db="EMBL/GenBank/DDBJ databases">
        <title>Draft Genome Sequence of Cystobacter ferrugineus Strain Cbfe23.</title>
        <authorList>
            <person name="Akbar S."/>
            <person name="Dowd S.E."/>
            <person name="Stevens D.C."/>
        </authorList>
    </citation>
    <scope>NUCLEOTIDE SEQUENCE [LARGE SCALE GENOMIC DNA]</scope>
    <source>
        <strain evidence="2 3">Cbfe23</strain>
    </source>
</reference>
<sequence>MSLESLRLQNLLSFGPDSEAITFGPLNVVIGPNGSGKSNLIEAIGLLLSTPNSLSDAIRDGGGVGEWLWKGSKGKKTAHLEAVMRRPLTTAHPIPSLKYQLSFTQTHQRTEILDERIEEAAPVPESEPVVYFGYINGRPSIRLQGSPREIDTNGFKTTESILSQRRDPEVYPELFWLTVILQNSELYRDWSFGRYSPPRIPQPADLPNFHLMRDARNLGLVLNQIRKDPETREELLKYLALMYEGVRDVDVSIEGGTVQTVLHEHKWVIPATRLSDGTLRWLSLLAILLNPHPQLLVCIEEPEIGLHPDLMPPLANLLREASRNMQLVVTTHSDALIDALSDTPESVLVCEKHEGSTTMRRLDKAALSDWLDKYTLGQLWRRGELGGNRW</sequence>
<feature type="domain" description="ATPase AAA-type core" evidence="1">
    <location>
        <begin position="26"/>
        <end position="338"/>
    </location>
</feature>
<dbReference type="SUPFAM" id="SSF52540">
    <property type="entry name" value="P-loop containing nucleoside triphosphate hydrolases"/>
    <property type="match status" value="1"/>
</dbReference>
<dbReference type="GO" id="GO:0000731">
    <property type="term" value="P:DNA synthesis involved in DNA repair"/>
    <property type="evidence" value="ECO:0007669"/>
    <property type="project" value="TreeGrafter"/>
</dbReference>
<dbReference type="Gene3D" id="3.40.50.300">
    <property type="entry name" value="P-loop containing nucleotide triphosphate hydrolases"/>
    <property type="match status" value="2"/>
</dbReference>
<gene>
    <name evidence="2" type="ORF">BON30_20400</name>
</gene>
<dbReference type="Proteomes" id="UP000182229">
    <property type="component" value="Unassembled WGS sequence"/>
</dbReference>
<dbReference type="RefSeq" id="WP_071900054.1">
    <property type="nucleotide sequence ID" value="NZ_MPIN01000005.1"/>
</dbReference>
<dbReference type="InterPro" id="IPR014555">
    <property type="entry name" value="RecF-like"/>
</dbReference>
<dbReference type="OrthoDB" id="127554at2"/>
<proteinExistence type="predicted"/>
<dbReference type="AlphaFoldDB" id="A0A1L9B8L8"/>
<dbReference type="PIRSF" id="PIRSF029347">
    <property type="entry name" value="RecF"/>
    <property type="match status" value="1"/>
</dbReference>
<evidence type="ECO:0000313" key="2">
    <source>
        <dbReference type="EMBL" id="OJH38605.1"/>
    </source>
</evidence>
<dbReference type="PANTHER" id="PTHR32182">
    <property type="entry name" value="DNA REPLICATION AND REPAIR PROTEIN RECF"/>
    <property type="match status" value="1"/>
</dbReference>
<dbReference type="Pfam" id="PF13304">
    <property type="entry name" value="AAA_21"/>
    <property type="match status" value="1"/>
</dbReference>
<evidence type="ECO:0000313" key="3">
    <source>
        <dbReference type="Proteomes" id="UP000182229"/>
    </source>
</evidence>
<comment type="caution">
    <text evidence="2">The sequence shown here is derived from an EMBL/GenBank/DDBJ whole genome shotgun (WGS) entry which is preliminary data.</text>
</comment>
<reference evidence="3" key="1">
    <citation type="submission" date="2016-11" db="EMBL/GenBank/DDBJ databases">
        <authorList>
            <person name="Shukria A."/>
            <person name="Stevens D.C."/>
        </authorList>
    </citation>
    <scope>NUCLEOTIDE SEQUENCE [LARGE SCALE GENOMIC DNA]</scope>
    <source>
        <strain evidence="3">Cbfe23</strain>
    </source>
</reference>
<evidence type="ECO:0000259" key="1">
    <source>
        <dbReference type="Pfam" id="PF13304"/>
    </source>
</evidence>
<dbReference type="STRING" id="83449.BON30_20400"/>
<protein>
    <submittedName>
        <fullName evidence="2">Chromosome segregation protein SMC</fullName>
    </submittedName>
</protein>
<name>A0A1L9B8L8_9BACT</name>
<dbReference type="InterPro" id="IPR027417">
    <property type="entry name" value="P-loop_NTPase"/>
</dbReference>
<dbReference type="GO" id="GO:0006302">
    <property type="term" value="P:double-strand break repair"/>
    <property type="evidence" value="ECO:0007669"/>
    <property type="project" value="TreeGrafter"/>
</dbReference>
<dbReference type="GO" id="GO:0005524">
    <property type="term" value="F:ATP binding"/>
    <property type="evidence" value="ECO:0007669"/>
    <property type="project" value="InterPro"/>
</dbReference>
<dbReference type="GO" id="GO:0016887">
    <property type="term" value="F:ATP hydrolysis activity"/>
    <property type="evidence" value="ECO:0007669"/>
    <property type="project" value="InterPro"/>
</dbReference>
<accession>A0A1L9B8L8</accession>